<feature type="domain" description="Peptidase M43 pregnancy-associated plasma-A" evidence="10">
    <location>
        <begin position="163"/>
        <end position="312"/>
    </location>
</feature>
<evidence type="ECO:0000256" key="5">
    <source>
        <dbReference type="ARBA" id="ARBA00022801"/>
    </source>
</evidence>
<dbReference type="GO" id="GO:0008237">
    <property type="term" value="F:metallopeptidase activity"/>
    <property type="evidence" value="ECO:0007669"/>
    <property type="project" value="UniProtKB-KW"/>
</dbReference>
<dbReference type="PANTHER" id="PTHR47466:SF1">
    <property type="entry name" value="METALLOPROTEASE MEP1 (AFU_ORTHOLOGUE AFUA_1G07730)-RELATED"/>
    <property type="match status" value="1"/>
</dbReference>
<evidence type="ECO:0000256" key="1">
    <source>
        <dbReference type="ARBA" id="ARBA00008721"/>
    </source>
</evidence>
<keyword evidence="4 9" id="KW-0732">Signal</keyword>
<evidence type="ECO:0000256" key="3">
    <source>
        <dbReference type="ARBA" id="ARBA00022723"/>
    </source>
</evidence>
<dbReference type="Proteomes" id="UP001172083">
    <property type="component" value="Unassembled WGS sequence"/>
</dbReference>
<gene>
    <name evidence="11" type="ORF">QQ020_28580</name>
</gene>
<keyword evidence="2" id="KW-0645">Protease</keyword>
<dbReference type="RefSeq" id="WP_346761403.1">
    <property type="nucleotide sequence ID" value="NZ_JAUJEB010000007.1"/>
</dbReference>
<keyword evidence="3" id="KW-0479">Metal-binding</keyword>
<evidence type="ECO:0000256" key="4">
    <source>
        <dbReference type="ARBA" id="ARBA00022729"/>
    </source>
</evidence>
<evidence type="ECO:0000256" key="8">
    <source>
        <dbReference type="ARBA" id="ARBA00023157"/>
    </source>
</evidence>
<organism evidence="11 12">
    <name type="scientific">Agaribacillus aureus</name>
    <dbReference type="NCBI Taxonomy" id="3051825"/>
    <lineage>
        <taxon>Bacteria</taxon>
        <taxon>Pseudomonadati</taxon>
        <taxon>Bacteroidota</taxon>
        <taxon>Cytophagia</taxon>
        <taxon>Cytophagales</taxon>
        <taxon>Splendidivirgaceae</taxon>
        <taxon>Agaribacillus</taxon>
    </lineage>
</organism>
<dbReference type="Pfam" id="PF05572">
    <property type="entry name" value="Peptidase_M43"/>
    <property type="match status" value="1"/>
</dbReference>
<name>A0ABT8LE71_9BACT</name>
<reference evidence="11" key="1">
    <citation type="submission" date="2023-06" db="EMBL/GenBank/DDBJ databases">
        <title>Genomic of Agaribacillus aureum.</title>
        <authorList>
            <person name="Wang G."/>
        </authorList>
    </citation>
    <scope>NUCLEOTIDE SEQUENCE</scope>
    <source>
        <strain evidence="11">BMA12</strain>
    </source>
</reference>
<keyword evidence="5" id="KW-0378">Hydrolase</keyword>
<evidence type="ECO:0000256" key="2">
    <source>
        <dbReference type="ARBA" id="ARBA00022670"/>
    </source>
</evidence>
<proteinExistence type="inferred from homology"/>
<feature type="chain" id="PRO_5046194447" evidence="9">
    <location>
        <begin position="25"/>
        <end position="419"/>
    </location>
</feature>
<feature type="signal peptide" evidence="9">
    <location>
        <begin position="1"/>
        <end position="24"/>
    </location>
</feature>
<keyword evidence="12" id="KW-1185">Reference proteome</keyword>
<evidence type="ECO:0000256" key="6">
    <source>
        <dbReference type="ARBA" id="ARBA00022833"/>
    </source>
</evidence>
<evidence type="ECO:0000313" key="11">
    <source>
        <dbReference type="EMBL" id="MDN5216069.1"/>
    </source>
</evidence>
<dbReference type="InterPro" id="IPR024079">
    <property type="entry name" value="MetalloPept_cat_dom_sf"/>
</dbReference>
<keyword evidence="7 11" id="KW-0482">Metalloprotease</keyword>
<dbReference type="SUPFAM" id="SSF55486">
    <property type="entry name" value="Metalloproteases ('zincins'), catalytic domain"/>
    <property type="match status" value="1"/>
</dbReference>
<comment type="caution">
    <text evidence="11">The sequence shown here is derived from an EMBL/GenBank/DDBJ whole genome shotgun (WGS) entry which is preliminary data.</text>
</comment>
<sequence>MKTCKFTSLSVLILSLVCTWSVRAQHQRETERCQVKTLENSNYFENWLQTRTFKTAINTTDIYKIPIVVHVLHLGEPEGEGFNLPKEQIEAQIRILNEDFRRKEGTPGFNTHPDGGDARIEFILARTSPDGKATDGIVRIDMNQLENPEKFPSSFNFYGQYSYWDPEQYLNVWTLPDWPAETLLGMATGPVTDLPGGDRFEVSDPVDGILINAPYFGPSDIDSNYNRGRTLTHEIGHFLGLLHIWGATGCDKDDYCEDTPPQNKSHSVCPATPPLACDGRPAMIENYMNYTPDGCMNIFTKDQISRMHTVLENSPRRKSLTTSPGLEAPVTGIPDVVASAIKVFPNPVADHLNIDFGENQVLNKVSISCYTSLGKKIFTNHYDKISKRITLKMPFTAEKVLFLQLRSESLVVNRKLVLR</sequence>
<evidence type="ECO:0000259" key="10">
    <source>
        <dbReference type="Pfam" id="PF05572"/>
    </source>
</evidence>
<dbReference type="PANTHER" id="PTHR47466">
    <property type="match status" value="1"/>
</dbReference>
<dbReference type="EMBL" id="JAUJEB010000007">
    <property type="protein sequence ID" value="MDN5216069.1"/>
    <property type="molecule type" value="Genomic_DNA"/>
</dbReference>
<dbReference type="InterPro" id="IPR008754">
    <property type="entry name" value="Peptidase_M43"/>
</dbReference>
<evidence type="ECO:0000256" key="7">
    <source>
        <dbReference type="ARBA" id="ARBA00023049"/>
    </source>
</evidence>
<evidence type="ECO:0000256" key="9">
    <source>
        <dbReference type="SAM" id="SignalP"/>
    </source>
</evidence>
<dbReference type="Gene3D" id="3.40.390.10">
    <property type="entry name" value="Collagenase (Catalytic Domain)"/>
    <property type="match status" value="1"/>
</dbReference>
<keyword evidence="6" id="KW-0862">Zinc</keyword>
<evidence type="ECO:0000313" key="12">
    <source>
        <dbReference type="Proteomes" id="UP001172083"/>
    </source>
</evidence>
<dbReference type="CDD" id="cd04275">
    <property type="entry name" value="ZnMc_pappalysin_like"/>
    <property type="match status" value="1"/>
</dbReference>
<comment type="similarity">
    <text evidence="1">Belongs to the peptidase M43B family.</text>
</comment>
<keyword evidence="8" id="KW-1015">Disulfide bond</keyword>
<protein>
    <submittedName>
        <fullName evidence="11">M43 family zinc metalloprotease</fullName>
    </submittedName>
</protein>
<accession>A0ABT8LE71</accession>